<dbReference type="CDD" id="cd11386">
    <property type="entry name" value="MCP_signal"/>
    <property type="match status" value="1"/>
</dbReference>
<organism evidence="7 8">
    <name type="scientific">Rahnella perminowiae</name>
    <dbReference type="NCBI Taxonomy" id="2816244"/>
    <lineage>
        <taxon>Bacteria</taxon>
        <taxon>Pseudomonadati</taxon>
        <taxon>Pseudomonadota</taxon>
        <taxon>Gammaproteobacteria</taxon>
        <taxon>Enterobacterales</taxon>
        <taxon>Yersiniaceae</taxon>
        <taxon>Rahnella</taxon>
    </lineage>
</organism>
<feature type="transmembrane region" description="Helical" evidence="4">
    <location>
        <begin position="17"/>
        <end position="37"/>
    </location>
</feature>
<dbReference type="CDD" id="cd06225">
    <property type="entry name" value="HAMP"/>
    <property type="match status" value="1"/>
</dbReference>
<dbReference type="InterPro" id="IPR003660">
    <property type="entry name" value="HAMP_dom"/>
</dbReference>
<dbReference type="SMART" id="SM00304">
    <property type="entry name" value="HAMP"/>
    <property type="match status" value="1"/>
</dbReference>
<evidence type="ECO:0000256" key="3">
    <source>
        <dbReference type="SAM" id="MobiDB-lite"/>
    </source>
</evidence>
<dbReference type="Proteomes" id="UP000699865">
    <property type="component" value="Unassembled WGS sequence"/>
</dbReference>
<dbReference type="PROSITE" id="PS50111">
    <property type="entry name" value="CHEMOTAXIS_TRANSDUC_2"/>
    <property type="match status" value="1"/>
</dbReference>
<dbReference type="EMBL" id="JAFMOU010000064">
    <property type="protein sequence ID" value="MBU9834716.1"/>
    <property type="molecule type" value="Genomic_DNA"/>
</dbReference>
<dbReference type="PANTHER" id="PTHR43531:SF5">
    <property type="entry name" value="METHYL-ACCEPTING CHEMOTAXIS PROTEIN III"/>
    <property type="match status" value="1"/>
</dbReference>
<dbReference type="RefSeq" id="WP_217138057.1">
    <property type="nucleotide sequence ID" value="NZ_JAFMOU010000064.1"/>
</dbReference>
<keyword evidence="4" id="KW-0472">Membrane</keyword>
<evidence type="ECO:0000256" key="4">
    <source>
        <dbReference type="SAM" id="Phobius"/>
    </source>
</evidence>
<evidence type="ECO:0000256" key="1">
    <source>
        <dbReference type="ARBA" id="ARBA00029447"/>
    </source>
</evidence>
<feature type="domain" description="HAMP" evidence="6">
    <location>
        <begin position="307"/>
        <end position="359"/>
    </location>
</feature>
<sequence>MNAALFRFNDFSIGKKLFCGFMSLIFLITAMSLYSIYSFKVIAHNADKTSLTNKVGDLLDVARRNRIVYMQNGDEKTMEANGDAIQTMQALLKKADNFTWTGNAKTNFDLLSDSIKNYSQLRAIFHEKSIRSNALAAKLKQNDGQQYLTVLQKSLQDDTAELSVREALFTLLQNFSNLHEAGKSLLENPSDATYANYENSFSQAEVLYKTRMMGVSDAEKTLIAPVWGYFQAFRTDAKLYLSAKQDTQNAADSMGVGAEALNKATAGLIQSQAKDNAKAIADTIVLISILTVLAIIAGLLAAWYITRKITQPIMVNLALAERIAAGDLTAVITTYSKDELGRLTQSMGVMNARLCEMITGIRESVGHLATASSQIAAGNIDLAARTEQQSAAVVETASSMEELTSTVRLNADNAVQASQLATSARADACKGGEIVNDVVMTMNGIAASSKKITDIISVINGIAFQTNILALNAAVEAARAGEQGRGFAVVAGEVRILAQRSANAAKEIESLINESVDRIGTGTELVTKAGISMEDIVQSVTHVSQIIDEISTSSNEQRQGIEQIGKAVTEMDSTTQQNATLVQESSAAAISLEEQAKRLDEMVSVFRVPGVSSRKNATELRLSTPVTSGGGIERHPKNTSSKQDWTTF</sequence>
<gene>
    <name evidence="7" type="ORF">J1786_07795</name>
</gene>
<dbReference type="Pfam" id="PF00672">
    <property type="entry name" value="HAMP"/>
    <property type="match status" value="1"/>
</dbReference>
<name>A0ABS6KZ08_9GAMM</name>
<evidence type="ECO:0000313" key="7">
    <source>
        <dbReference type="EMBL" id="MBU9834716.1"/>
    </source>
</evidence>
<dbReference type="Pfam" id="PF00015">
    <property type="entry name" value="MCPsignal"/>
    <property type="match status" value="1"/>
</dbReference>
<dbReference type="PANTHER" id="PTHR43531">
    <property type="entry name" value="PROTEIN ICFG"/>
    <property type="match status" value="1"/>
</dbReference>
<feature type="compositionally biased region" description="Polar residues" evidence="3">
    <location>
        <begin position="638"/>
        <end position="648"/>
    </location>
</feature>
<comment type="caution">
    <text evidence="7">The sequence shown here is derived from an EMBL/GenBank/DDBJ whole genome shotgun (WGS) entry which is preliminary data.</text>
</comment>
<comment type="similarity">
    <text evidence="1">Belongs to the methyl-accepting chemotaxis (MCP) protein family.</text>
</comment>
<feature type="region of interest" description="Disordered" evidence="3">
    <location>
        <begin position="621"/>
        <end position="648"/>
    </location>
</feature>
<dbReference type="SMART" id="SM00283">
    <property type="entry name" value="MA"/>
    <property type="match status" value="1"/>
</dbReference>
<keyword evidence="8" id="KW-1185">Reference proteome</keyword>
<evidence type="ECO:0000259" key="5">
    <source>
        <dbReference type="PROSITE" id="PS50111"/>
    </source>
</evidence>
<feature type="transmembrane region" description="Helical" evidence="4">
    <location>
        <begin position="284"/>
        <end position="305"/>
    </location>
</feature>
<dbReference type="SMART" id="SM01358">
    <property type="entry name" value="HBM"/>
    <property type="match status" value="1"/>
</dbReference>
<protein>
    <submittedName>
        <fullName evidence="7">HAMP domain-containing protein</fullName>
    </submittedName>
</protein>
<dbReference type="InterPro" id="IPR032255">
    <property type="entry name" value="HBM"/>
</dbReference>
<accession>A0ABS6KZ08</accession>
<keyword evidence="4" id="KW-0812">Transmembrane</keyword>
<evidence type="ECO:0000256" key="2">
    <source>
        <dbReference type="PROSITE-ProRule" id="PRU00284"/>
    </source>
</evidence>
<keyword evidence="4" id="KW-1133">Transmembrane helix</keyword>
<proteinExistence type="inferred from homology"/>
<dbReference type="InterPro" id="IPR051310">
    <property type="entry name" value="MCP_chemotaxis"/>
</dbReference>
<evidence type="ECO:0000259" key="6">
    <source>
        <dbReference type="PROSITE" id="PS50885"/>
    </source>
</evidence>
<feature type="domain" description="Methyl-accepting transducer" evidence="5">
    <location>
        <begin position="364"/>
        <end position="593"/>
    </location>
</feature>
<evidence type="ECO:0000313" key="8">
    <source>
        <dbReference type="Proteomes" id="UP000699865"/>
    </source>
</evidence>
<dbReference type="PROSITE" id="PS50885">
    <property type="entry name" value="HAMP"/>
    <property type="match status" value="1"/>
</dbReference>
<dbReference type="InterPro" id="IPR004089">
    <property type="entry name" value="MCPsignal_dom"/>
</dbReference>
<reference evidence="7 8" key="1">
    <citation type="submission" date="2021-03" db="EMBL/GenBank/DDBJ databases">
        <title>Five novel Rahnella species.</title>
        <authorList>
            <person name="Brady C."/>
            <person name="Asselin J."/>
            <person name="Beer S."/>
            <person name="Bruberg M.B."/>
            <person name="Crampton B."/>
            <person name="Venter S."/>
            <person name="Arnold D."/>
            <person name="Denman S."/>
        </authorList>
    </citation>
    <scope>NUCLEOTIDE SEQUENCE [LARGE SCALE GENOMIC DNA]</scope>
    <source>
        <strain evidence="7 8">L72c</strain>
    </source>
</reference>
<keyword evidence="2" id="KW-0807">Transducer</keyword>